<comment type="function">
    <text evidence="5">NDH-1 shuttles electrons from NADH, via FMN and iron-sulfur (Fe-S) centers, to quinones in the respiratory chain. The immediate electron acceptor for the enzyme in this species is believed to be a menaquinone. Couples the redox reaction to proton translocation (for every two electrons transferred, four hydrogen ions are translocated across the cytoplasmic membrane), and thus conserves the redox energy in a proton gradient.</text>
</comment>
<feature type="transmembrane region" description="Helical" evidence="5">
    <location>
        <begin position="26"/>
        <end position="42"/>
    </location>
</feature>
<evidence type="ECO:0000256" key="3">
    <source>
        <dbReference type="ARBA" id="ARBA00022989"/>
    </source>
</evidence>
<feature type="transmembrane region" description="Helical" evidence="5">
    <location>
        <begin position="429"/>
        <end position="450"/>
    </location>
</feature>
<keyword evidence="9" id="KW-1185">Reference proteome</keyword>
<dbReference type="Proteomes" id="UP000270046">
    <property type="component" value="Chromosome"/>
</dbReference>
<dbReference type="HAMAP" id="MF_00445">
    <property type="entry name" value="NDH1_NuoN_1"/>
    <property type="match status" value="1"/>
</dbReference>
<dbReference type="NCBIfam" id="TIGR01770">
    <property type="entry name" value="NDH_I_N"/>
    <property type="match status" value="1"/>
</dbReference>
<feature type="transmembrane region" description="Helical" evidence="5">
    <location>
        <begin position="91"/>
        <end position="110"/>
    </location>
</feature>
<sequence length="499" mass="53993">MHNLLPHIPAQLNDVFGSIPYFMPEIYLTVLFLAVLMADLAVGRRSVEFCKVLACGGLVVVILKDVSQLSLVHDASHALFSNMLLLSGASVHMKLIVDVLSFILLLYFTWDDKLKAHTKGLSDLYTISIASVLGLHLMAMAINLLSVYLAIEMVSLASYLMVAYRTETGLSAEAGLKYVLFGAASSAIMLYGISLLYGFSGSLDLLFDNTIVQLSKVNEASASVALLLLLIGIGFKLSFVPLHFWVPDVYQGAPTPVTAYLSTVPKIAAFGLLVNILPPFLSATSWKGINVGQVLSAVGIITMIAGNFAAVLQNNVKRMLAYSSIGHTGFALMAIVTFSAQGLTALIYYLAVYALANIGALALVSYFSNILNAEDVESYKGLGLKYPVASVCFVIILISLTGIPVTAGFTAKLFVFSAVYSVYEQTHSVWMLALMITGALTTVVSLFYYLKIPLYLFLKRTENAEVASEKSYNLLVLAVIVSFLLILLGIFPDLLIKHL</sequence>
<feature type="transmembrane region" description="Helical" evidence="5">
    <location>
        <begin position="289"/>
        <end position="312"/>
    </location>
</feature>
<reference evidence="8 9" key="1">
    <citation type="submission" date="2018-10" db="EMBL/GenBank/DDBJ databases">
        <title>Genome sequencing of Mucilaginibacter sp. HYN0043.</title>
        <authorList>
            <person name="Kim M."/>
            <person name="Yi H."/>
        </authorList>
    </citation>
    <scope>NUCLEOTIDE SEQUENCE [LARGE SCALE GENOMIC DNA]</scope>
    <source>
        <strain evidence="8 9">HYN0043</strain>
    </source>
</reference>
<feature type="transmembrane region" description="Helical" evidence="5">
    <location>
        <begin position="178"/>
        <end position="200"/>
    </location>
</feature>
<dbReference type="KEGG" id="muh:HYN43_017700"/>
<evidence type="ECO:0000256" key="6">
    <source>
        <dbReference type="RuleBase" id="RU000320"/>
    </source>
</evidence>
<keyword evidence="5" id="KW-1278">Translocase</keyword>
<dbReference type="RefSeq" id="WP_119410615.1">
    <property type="nucleotide sequence ID" value="NZ_CP032869.1"/>
</dbReference>
<comment type="similarity">
    <text evidence="5">Belongs to the complex I subunit 2 family.</text>
</comment>
<dbReference type="InterPro" id="IPR010096">
    <property type="entry name" value="NADH-Q_OxRdtase_suN/2"/>
</dbReference>
<dbReference type="EMBL" id="CP032869">
    <property type="protein sequence ID" value="AYL97029.1"/>
    <property type="molecule type" value="Genomic_DNA"/>
</dbReference>
<evidence type="ECO:0000256" key="4">
    <source>
        <dbReference type="ARBA" id="ARBA00023136"/>
    </source>
</evidence>
<feature type="transmembrane region" description="Helical" evidence="5">
    <location>
        <begin position="220"/>
        <end position="245"/>
    </location>
</feature>
<dbReference type="Pfam" id="PF00361">
    <property type="entry name" value="Proton_antipo_M"/>
    <property type="match status" value="1"/>
</dbReference>
<dbReference type="GO" id="GO:0048038">
    <property type="term" value="F:quinone binding"/>
    <property type="evidence" value="ECO:0007669"/>
    <property type="project" value="UniProtKB-KW"/>
</dbReference>
<feature type="domain" description="NADH:quinone oxidoreductase/Mrp antiporter transmembrane" evidence="7">
    <location>
        <begin position="141"/>
        <end position="432"/>
    </location>
</feature>
<gene>
    <name evidence="5 8" type="primary">nuoN</name>
    <name evidence="8" type="ORF">HYN43_017700</name>
</gene>
<feature type="transmembrane region" description="Helical" evidence="5">
    <location>
        <begin position="388"/>
        <end position="409"/>
    </location>
</feature>
<accession>A0A494VRE4</accession>
<feature type="transmembrane region" description="Helical" evidence="5">
    <location>
        <begin position="346"/>
        <end position="367"/>
    </location>
</feature>
<proteinExistence type="inferred from homology"/>
<dbReference type="GO" id="GO:0050136">
    <property type="term" value="F:NADH dehydrogenase (quinone) (non-electrogenic) activity"/>
    <property type="evidence" value="ECO:0007669"/>
    <property type="project" value="UniProtKB-UniRule"/>
</dbReference>
<dbReference type="EC" id="7.1.1.-" evidence="5"/>
<evidence type="ECO:0000256" key="2">
    <source>
        <dbReference type="ARBA" id="ARBA00022692"/>
    </source>
</evidence>
<keyword evidence="3 5" id="KW-1133">Transmembrane helix</keyword>
<keyword evidence="5" id="KW-0874">Quinone</keyword>
<comment type="subcellular location">
    <subcellularLocation>
        <location evidence="5">Cell membrane</location>
        <topology evidence="5">Multi-pass membrane protein</topology>
    </subcellularLocation>
    <subcellularLocation>
        <location evidence="1">Endomembrane system</location>
        <topology evidence="1">Multi-pass membrane protein</topology>
    </subcellularLocation>
    <subcellularLocation>
        <location evidence="6">Membrane</location>
        <topology evidence="6">Multi-pass membrane protein</topology>
    </subcellularLocation>
</comment>
<keyword evidence="5" id="KW-0813">Transport</keyword>
<feature type="transmembrane region" description="Helical" evidence="5">
    <location>
        <begin position="319"/>
        <end position="340"/>
    </location>
</feature>
<dbReference type="GO" id="GO:0042773">
    <property type="term" value="P:ATP synthesis coupled electron transport"/>
    <property type="evidence" value="ECO:0007669"/>
    <property type="project" value="InterPro"/>
</dbReference>
<evidence type="ECO:0000313" key="8">
    <source>
        <dbReference type="EMBL" id="AYL97029.1"/>
    </source>
</evidence>
<protein>
    <recommendedName>
        <fullName evidence="5">NADH-quinone oxidoreductase subunit N</fullName>
        <ecNumber evidence="5">7.1.1.-</ecNumber>
    </recommendedName>
    <alternativeName>
        <fullName evidence="5">NADH dehydrogenase I subunit N</fullName>
    </alternativeName>
    <alternativeName>
        <fullName evidence="5">NDH-1 subunit N</fullName>
    </alternativeName>
</protein>
<keyword evidence="5" id="KW-1003">Cell membrane</keyword>
<dbReference type="OrthoDB" id="9811718at2"/>
<comment type="catalytic activity">
    <reaction evidence="5">
        <text>a quinone + NADH + 5 H(+)(in) = a quinol + NAD(+) + 4 H(+)(out)</text>
        <dbReference type="Rhea" id="RHEA:57888"/>
        <dbReference type="ChEBI" id="CHEBI:15378"/>
        <dbReference type="ChEBI" id="CHEBI:24646"/>
        <dbReference type="ChEBI" id="CHEBI:57540"/>
        <dbReference type="ChEBI" id="CHEBI:57945"/>
        <dbReference type="ChEBI" id="CHEBI:132124"/>
    </reaction>
</comment>
<evidence type="ECO:0000259" key="7">
    <source>
        <dbReference type="Pfam" id="PF00361"/>
    </source>
</evidence>
<feature type="transmembrane region" description="Helical" evidence="5">
    <location>
        <begin position="49"/>
        <end position="71"/>
    </location>
</feature>
<dbReference type="GO" id="GO:0005886">
    <property type="term" value="C:plasma membrane"/>
    <property type="evidence" value="ECO:0007669"/>
    <property type="project" value="UniProtKB-SubCell"/>
</dbReference>
<evidence type="ECO:0000256" key="5">
    <source>
        <dbReference type="HAMAP-Rule" id="MF_00445"/>
    </source>
</evidence>
<evidence type="ECO:0000313" key="9">
    <source>
        <dbReference type="Proteomes" id="UP000270046"/>
    </source>
</evidence>
<organism evidence="8 9">
    <name type="scientific">Mucilaginibacter celer</name>
    <dbReference type="NCBI Taxonomy" id="2305508"/>
    <lineage>
        <taxon>Bacteria</taxon>
        <taxon>Pseudomonadati</taxon>
        <taxon>Bacteroidota</taxon>
        <taxon>Sphingobacteriia</taxon>
        <taxon>Sphingobacteriales</taxon>
        <taxon>Sphingobacteriaceae</taxon>
        <taxon>Mucilaginibacter</taxon>
    </lineage>
</organism>
<dbReference type="InterPro" id="IPR001750">
    <property type="entry name" value="ND/Mrp_TM"/>
</dbReference>
<keyword evidence="2 5" id="KW-0812">Transmembrane</keyword>
<dbReference type="GO" id="GO:0008137">
    <property type="term" value="F:NADH dehydrogenase (ubiquinone) activity"/>
    <property type="evidence" value="ECO:0007669"/>
    <property type="project" value="InterPro"/>
</dbReference>
<evidence type="ECO:0000256" key="1">
    <source>
        <dbReference type="ARBA" id="ARBA00004127"/>
    </source>
</evidence>
<dbReference type="PANTHER" id="PTHR22773">
    <property type="entry name" value="NADH DEHYDROGENASE"/>
    <property type="match status" value="1"/>
</dbReference>
<keyword evidence="4 5" id="KW-0472">Membrane</keyword>
<feature type="transmembrane region" description="Helical" evidence="5">
    <location>
        <begin position="122"/>
        <end position="142"/>
    </location>
</feature>
<dbReference type="GO" id="GO:0012505">
    <property type="term" value="C:endomembrane system"/>
    <property type="evidence" value="ECO:0007669"/>
    <property type="project" value="UniProtKB-SubCell"/>
</dbReference>
<name>A0A494VRE4_9SPHI</name>
<feature type="transmembrane region" description="Helical" evidence="5">
    <location>
        <begin position="471"/>
        <end position="491"/>
    </location>
</feature>
<comment type="subunit">
    <text evidence="5">NDH-1 is composed of 14 different subunits. Subunits NuoA, H, J, K, L, M, N constitute the membrane sector of the complex.</text>
</comment>
<dbReference type="AlphaFoldDB" id="A0A494VRE4"/>
<keyword evidence="5" id="KW-0520">NAD</keyword>